<dbReference type="GeneID" id="57967421"/>
<protein>
    <submittedName>
        <fullName evidence="1">Uncharacterized protein</fullName>
    </submittedName>
</protein>
<sequence length="87" mass="9617">MAKEAKLLVILDEKGIHTEVKGSAPDVMFMAETALTASREALEKVKPISHEDAMKLMDTAIESYQTEAKYGPEVAAARAFMEFLMHC</sequence>
<dbReference type="RefSeq" id="WP_055150297.1">
    <property type="nucleotide sequence ID" value="NZ_CYZU01000002.1"/>
</dbReference>
<reference evidence="1 2" key="1">
    <citation type="submission" date="2015-09" db="EMBL/GenBank/DDBJ databases">
        <authorList>
            <consortium name="Pathogen Informatics"/>
        </authorList>
    </citation>
    <scope>NUCLEOTIDE SEQUENCE [LARGE SCALE GENOMIC DNA]</scope>
    <source>
        <strain evidence="1 2">2789STDY5834876</strain>
    </source>
</reference>
<organism evidence="1 2">
    <name type="scientific">Faecalicatena contorta</name>
    <dbReference type="NCBI Taxonomy" id="39482"/>
    <lineage>
        <taxon>Bacteria</taxon>
        <taxon>Bacillati</taxon>
        <taxon>Bacillota</taxon>
        <taxon>Clostridia</taxon>
        <taxon>Lachnospirales</taxon>
        <taxon>Lachnospiraceae</taxon>
        <taxon>Faecalicatena</taxon>
    </lineage>
</organism>
<name>A0A173Z5B1_9FIRM</name>
<dbReference type="AlphaFoldDB" id="A0A173Z5B1"/>
<proteinExistence type="predicted"/>
<evidence type="ECO:0000313" key="2">
    <source>
        <dbReference type="Proteomes" id="UP000095544"/>
    </source>
</evidence>
<accession>A0A173Z5B1</accession>
<gene>
    <name evidence="1" type="ORF">ERS852491_00315</name>
</gene>
<dbReference type="EMBL" id="CYZU01000002">
    <property type="protein sequence ID" value="CUN71521.1"/>
    <property type="molecule type" value="Genomic_DNA"/>
</dbReference>
<dbReference type="Proteomes" id="UP000095544">
    <property type="component" value="Unassembled WGS sequence"/>
</dbReference>
<dbReference type="STRING" id="39482.ERS852491_00315"/>
<evidence type="ECO:0000313" key="1">
    <source>
        <dbReference type="EMBL" id="CUN71521.1"/>
    </source>
</evidence>